<evidence type="ECO:0000313" key="6">
    <source>
        <dbReference type="Proteomes" id="UP000018566"/>
    </source>
</evidence>
<dbReference type="EMBL" id="CP005938">
    <property type="protein sequence ID" value="AHA75464.1"/>
    <property type="molecule type" value="Genomic_DNA"/>
</dbReference>
<evidence type="ECO:0000256" key="2">
    <source>
        <dbReference type="RuleBase" id="RU003749"/>
    </source>
</evidence>
<dbReference type="InterPro" id="IPR036513">
    <property type="entry name" value="STAS_dom_sf"/>
</dbReference>
<dbReference type="NCBIfam" id="TIGR00377">
    <property type="entry name" value="ant_ant_sig"/>
    <property type="match status" value="1"/>
</dbReference>
<dbReference type="InterPro" id="IPR002645">
    <property type="entry name" value="STAS_dom"/>
</dbReference>
<sequence>MHVEIHTDEKNFTYTFVLTGELDAHYAPVLKNQLDTILEQGHSHIVLDVSRVTYMDSTGLGVCMGLLKKVHKQDGFLEVTGVSSRIQRLFDLTGFTEILQKYGKER</sequence>
<dbReference type="Gene3D" id="3.30.750.24">
    <property type="entry name" value="STAS domain"/>
    <property type="match status" value="1"/>
</dbReference>
<dbReference type="AlphaFoldDB" id="A0A9W3KM63"/>
<dbReference type="InterPro" id="IPR003658">
    <property type="entry name" value="Anti-sigma_ant"/>
</dbReference>
<protein>
    <recommendedName>
        <fullName evidence="2">Anti-sigma factor antagonist</fullName>
    </recommendedName>
</protein>
<dbReference type="Pfam" id="PF01740">
    <property type="entry name" value="STAS"/>
    <property type="match status" value="1"/>
</dbReference>
<accession>A0A9W3KM63</accession>
<dbReference type="GO" id="GO:0043856">
    <property type="term" value="F:anti-sigma factor antagonist activity"/>
    <property type="evidence" value="ECO:0007669"/>
    <property type="project" value="InterPro"/>
</dbReference>
<evidence type="ECO:0000259" key="3">
    <source>
        <dbReference type="PROSITE" id="PS50801"/>
    </source>
</evidence>
<dbReference type="RefSeq" id="WP_023521125.1">
    <property type="nucleotide sequence ID" value="NC_022873.1"/>
</dbReference>
<organism evidence="5 6">
    <name type="scientific">Bacillus thuringiensis YBT-1518</name>
    <dbReference type="NCBI Taxonomy" id="529122"/>
    <lineage>
        <taxon>Bacteria</taxon>
        <taxon>Bacillati</taxon>
        <taxon>Bacillota</taxon>
        <taxon>Bacilli</taxon>
        <taxon>Bacillales</taxon>
        <taxon>Bacillaceae</taxon>
        <taxon>Bacillus</taxon>
        <taxon>Bacillus cereus group</taxon>
    </lineage>
</organism>
<name>A0A9W3KM63_BACTU</name>
<proteinExistence type="inferred from homology"/>
<dbReference type="EMBL" id="CP005935">
    <property type="protein sequence ID" value="AHA70012.1"/>
    <property type="molecule type" value="Genomic_DNA"/>
</dbReference>
<dbReference type="CDD" id="cd07043">
    <property type="entry name" value="STAS_anti-anti-sigma_factors"/>
    <property type="match status" value="1"/>
</dbReference>
<gene>
    <name evidence="4" type="ORF">YBT1518_03965</name>
    <name evidence="5" type="ORF">YBT1518_33896</name>
</gene>
<dbReference type="SUPFAM" id="SSF52091">
    <property type="entry name" value="SpoIIaa-like"/>
    <property type="match status" value="1"/>
</dbReference>
<comment type="similarity">
    <text evidence="1 2">Belongs to the anti-sigma-factor antagonist family.</text>
</comment>
<dbReference type="KEGG" id="bthu:YBT1518_03965"/>
<reference evidence="5 6" key="1">
    <citation type="submission" date="2013-05" db="EMBL/GenBank/DDBJ databases">
        <title>Complete genome sequence of Bacillus thuringiensis YBT-1518, a typical strain with high toxicity to nematode.</title>
        <authorList>
            <person name="Wang P."/>
            <person name="Zhang C."/>
            <person name="Guo M."/>
            <person name="Guo S."/>
            <person name="Zhu Y."/>
            <person name="Zheng J."/>
            <person name="Zhu L."/>
            <person name="Ruan L."/>
            <person name="Peng D."/>
            <person name="Sun M."/>
        </authorList>
    </citation>
    <scope>NUCLEOTIDE SEQUENCE [LARGE SCALE GENOMIC DNA]</scope>
    <source>
        <strain evidence="5 6">YBT-1518</strain>
        <plasmid evidence="5 6">pBMB0231</plasmid>
    </source>
</reference>
<dbReference type="PANTHER" id="PTHR33495:SF2">
    <property type="entry name" value="ANTI-SIGMA FACTOR ANTAGONIST TM_1081-RELATED"/>
    <property type="match status" value="1"/>
</dbReference>
<evidence type="ECO:0000313" key="5">
    <source>
        <dbReference type="EMBL" id="AHA75464.1"/>
    </source>
</evidence>
<geneLocation type="plasmid" evidence="5 6">
    <name>pBMB0231</name>
</geneLocation>
<evidence type="ECO:0000256" key="1">
    <source>
        <dbReference type="ARBA" id="ARBA00009013"/>
    </source>
</evidence>
<keyword evidence="5" id="KW-0614">Plasmid</keyword>
<dbReference type="Proteomes" id="UP000018566">
    <property type="component" value="Chromosome"/>
</dbReference>
<evidence type="ECO:0000313" key="4">
    <source>
        <dbReference type="EMBL" id="AHA70012.1"/>
    </source>
</evidence>
<dbReference type="KEGG" id="bthu:YBT1518_33896"/>
<dbReference type="PROSITE" id="PS50801">
    <property type="entry name" value="STAS"/>
    <property type="match status" value="1"/>
</dbReference>
<dbReference type="PANTHER" id="PTHR33495">
    <property type="entry name" value="ANTI-SIGMA FACTOR ANTAGONIST TM_1081-RELATED-RELATED"/>
    <property type="match status" value="1"/>
</dbReference>
<feature type="domain" description="STAS" evidence="3">
    <location>
        <begin position="3"/>
        <end position="106"/>
    </location>
</feature>
<dbReference type="Proteomes" id="UP000018566">
    <property type="component" value="Plasmid pBMB0231"/>
</dbReference>